<feature type="transmembrane region" description="Helical" evidence="1">
    <location>
        <begin position="7"/>
        <end position="25"/>
    </location>
</feature>
<dbReference type="AlphaFoldDB" id="A0A1H8YVF4"/>
<keyword evidence="1" id="KW-0472">Membrane</keyword>
<keyword evidence="1" id="KW-1133">Transmembrane helix</keyword>
<dbReference type="STRING" id="1299341.SAMN05444005_101271"/>
<sequence length="119" mass="13949">MNLGRKILVYLILFITLGTTAYIAFCYTFNYSKSVRSGVLTKFGEKGYVFKTWEGEMSQGAMSTQLFQFSVLRNETQLIEDLKKYQGKYVKIEYNQKLRTFPWWGDTTYYVISVIPESK</sequence>
<evidence type="ECO:0000256" key="1">
    <source>
        <dbReference type="SAM" id="Phobius"/>
    </source>
</evidence>
<gene>
    <name evidence="2" type="ORF">SAMN05444005_101271</name>
</gene>
<proteinExistence type="predicted"/>
<dbReference type="EMBL" id="FOEI01000001">
    <property type="protein sequence ID" value="SEP56106.1"/>
    <property type="molecule type" value="Genomic_DNA"/>
</dbReference>
<protein>
    <recommendedName>
        <fullName evidence="4">6-phosphogluconate dehydrogenase</fullName>
    </recommendedName>
</protein>
<reference evidence="2 3" key="1">
    <citation type="submission" date="2016-10" db="EMBL/GenBank/DDBJ databases">
        <authorList>
            <person name="de Groot N.N."/>
        </authorList>
    </citation>
    <scope>NUCLEOTIDE SEQUENCE [LARGE SCALE GENOMIC DNA]</scope>
    <source>
        <strain evidence="2 3">DSM 27078</strain>
    </source>
</reference>
<accession>A0A1H8YVF4</accession>
<keyword evidence="1" id="KW-0812">Transmembrane</keyword>
<evidence type="ECO:0000313" key="2">
    <source>
        <dbReference type="EMBL" id="SEP56106.1"/>
    </source>
</evidence>
<name>A0A1H8YVF4_9FLAO</name>
<keyword evidence="3" id="KW-1185">Reference proteome</keyword>
<organism evidence="2 3">
    <name type="scientific">Flavobacterium urocaniciphilum</name>
    <dbReference type="NCBI Taxonomy" id="1299341"/>
    <lineage>
        <taxon>Bacteria</taxon>
        <taxon>Pseudomonadati</taxon>
        <taxon>Bacteroidota</taxon>
        <taxon>Flavobacteriia</taxon>
        <taxon>Flavobacteriales</taxon>
        <taxon>Flavobacteriaceae</taxon>
        <taxon>Flavobacterium</taxon>
    </lineage>
</organism>
<dbReference type="RefSeq" id="WP_218141963.1">
    <property type="nucleotide sequence ID" value="NZ_FOEI01000001.1"/>
</dbReference>
<evidence type="ECO:0000313" key="3">
    <source>
        <dbReference type="Proteomes" id="UP000198648"/>
    </source>
</evidence>
<evidence type="ECO:0008006" key="4">
    <source>
        <dbReference type="Google" id="ProtNLM"/>
    </source>
</evidence>
<dbReference type="Proteomes" id="UP000198648">
    <property type="component" value="Unassembled WGS sequence"/>
</dbReference>